<feature type="signal peptide" evidence="3">
    <location>
        <begin position="1"/>
        <end position="18"/>
    </location>
</feature>
<dbReference type="Pfam" id="PF24137">
    <property type="entry name" value="DA_N"/>
    <property type="match status" value="1"/>
</dbReference>
<dbReference type="Pfam" id="PF22903">
    <property type="entry name" value="DA_C"/>
    <property type="match status" value="1"/>
</dbReference>
<feature type="domain" description="Diels-Alderase N-terminal" evidence="5">
    <location>
        <begin position="83"/>
        <end position="253"/>
    </location>
</feature>
<organism evidence="6">
    <name type="scientific">Chaetomium globosum</name>
    <name type="common">Soil fungus</name>
    <dbReference type="NCBI Taxonomy" id="38033"/>
    <lineage>
        <taxon>Eukaryota</taxon>
        <taxon>Fungi</taxon>
        <taxon>Dikarya</taxon>
        <taxon>Ascomycota</taxon>
        <taxon>Pezizomycotina</taxon>
        <taxon>Sordariomycetes</taxon>
        <taxon>Sordariomycetidae</taxon>
        <taxon>Sordariales</taxon>
        <taxon>Chaetomiaceae</taxon>
        <taxon>Chaetomium</taxon>
    </lineage>
</organism>
<dbReference type="AlphaFoldDB" id="A0A6B9P6Z6"/>
<accession>A0A6B9P6Z6</accession>
<evidence type="ECO:0000259" key="4">
    <source>
        <dbReference type="Pfam" id="PF22903"/>
    </source>
</evidence>
<sequence length="424" mass="46692">MKPCALFAGLVISTSAAAATGWEYAWPKEWDQEWPLDKQGPDAWSSSECTVSQLDAFEMEKGRKPVFFSTDPLDDPEAPRMLPLNSTGGEQWEFDGVSEDGQMAFCFGFYRDPNYAILGTGNLRLSAEFSRPNNTRFVRVDYPSSSTVTSCPWGTRGVWKGADYSYTFEVTRDIKVARIGVDTPDLQGSVVMQSVMPPRYPDGSTYPNKEASTEVVPYFHWLEAIPAAEVRVDVVMDGQPYQWSGLGGHERLWTAFSWFTCLQAMTAVRVKTGPFAAVHGSFVSAIDKGLYRPSTVLAENGEVIFSTTLHEPSDTEDYAVFTKTYGGRVSGNLKEKATGYELVMVSPSAKKQWSFSITNEALGFEYMLGEGVGGTGFSGRAVGGAIGLKQYFGPSFAETLEFPKRSYLFKSNYVDAVPEGKGEL</sequence>
<evidence type="ECO:0000259" key="5">
    <source>
        <dbReference type="Pfam" id="PF24137"/>
    </source>
</evidence>
<gene>
    <name evidence="6" type="primary">pn3-15</name>
</gene>
<feature type="domain" description="Diels-Alderase C-terminal" evidence="4">
    <location>
        <begin position="256"/>
        <end position="400"/>
    </location>
</feature>
<keyword evidence="1" id="KW-0413">Isomerase</keyword>
<dbReference type="VEuPathDB" id="FungiDB:CHGG_01241"/>
<evidence type="ECO:0000256" key="2">
    <source>
        <dbReference type="ARBA" id="ARBA00046325"/>
    </source>
</evidence>
<comment type="similarity">
    <text evidence="2">Belongs to the Diels-Alderase family.</text>
</comment>
<reference evidence="6" key="1">
    <citation type="journal article" date="2020" name="Appl. Microbiol. Biotechnol.">
        <title>Chaetoglobosins and azaphilones from Chaetomium globosum associated with Apostichopus japonicus.</title>
        <authorList>
            <person name="Qi J."/>
            <person name="Jiang L."/>
            <person name="Zhao P."/>
            <person name="Chen H."/>
            <person name="Jia X."/>
            <person name="Zhao L."/>
            <person name="Dai H."/>
            <person name="Hu J."/>
            <person name="Liu C."/>
            <person name="Shim S.H."/>
            <person name="Xia X."/>
            <person name="Zhang L."/>
        </authorList>
    </citation>
    <scope>NUCLEOTIDE SEQUENCE</scope>
    <source>
        <strain evidence="6">E-C-2</strain>
    </source>
</reference>
<feature type="chain" id="PRO_5025559281" description="AttH domain-containing protein" evidence="3">
    <location>
        <begin position="19"/>
        <end position="424"/>
    </location>
</feature>
<dbReference type="SUPFAM" id="SSF159245">
    <property type="entry name" value="AttH-like"/>
    <property type="match status" value="1"/>
</dbReference>
<dbReference type="GO" id="GO:0016853">
    <property type="term" value="F:isomerase activity"/>
    <property type="evidence" value="ECO:0007669"/>
    <property type="project" value="UniProtKB-KW"/>
</dbReference>
<dbReference type="InterPro" id="IPR056402">
    <property type="entry name" value="DA_N"/>
</dbReference>
<evidence type="ECO:0008006" key="7">
    <source>
        <dbReference type="Google" id="ProtNLM"/>
    </source>
</evidence>
<protein>
    <recommendedName>
        <fullName evidence="7">AttH domain-containing protein</fullName>
    </recommendedName>
</protein>
<dbReference type="InterPro" id="IPR054499">
    <property type="entry name" value="DA_C"/>
</dbReference>
<proteinExistence type="inferred from homology"/>
<evidence type="ECO:0000256" key="3">
    <source>
        <dbReference type="SAM" id="SignalP"/>
    </source>
</evidence>
<evidence type="ECO:0000313" key="6">
    <source>
        <dbReference type="EMBL" id="QHD43132.1"/>
    </source>
</evidence>
<evidence type="ECO:0000256" key="1">
    <source>
        <dbReference type="ARBA" id="ARBA00023235"/>
    </source>
</evidence>
<dbReference type="EMBL" id="MN367318">
    <property type="protein sequence ID" value="QHD43132.1"/>
    <property type="molecule type" value="Genomic_DNA"/>
</dbReference>
<name>A0A6B9P6Z6_CHAGS</name>
<keyword evidence="3" id="KW-0732">Signal</keyword>